<dbReference type="Proteomes" id="UP000012313">
    <property type="component" value="Unassembled WGS sequence"/>
</dbReference>
<evidence type="ECO:0000313" key="5">
    <source>
        <dbReference type="Proteomes" id="UP000012313"/>
    </source>
</evidence>
<dbReference type="OrthoDB" id="326536at2"/>
<evidence type="ECO:0000313" key="4">
    <source>
        <dbReference type="EMBL" id="EMY76532.1"/>
    </source>
</evidence>
<keyword evidence="2" id="KW-0812">Transmembrane</keyword>
<dbReference type="PANTHER" id="PTHR43280:SF29">
    <property type="entry name" value="ARAC-FAMILY TRANSCRIPTIONAL REGULATOR"/>
    <property type="match status" value="1"/>
</dbReference>
<feature type="transmembrane region" description="Helical" evidence="2">
    <location>
        <begin position="187"/>
        <end position="208"/>
    </location>
</feature>
<evidence type="ECO:0000256" key="2">
    <source>
        <dbReference type="SAM" id="Phobius"/>
    </source>
</evidence>
<keyword evidence="2" id="KW-0472">Membrane</keyword>
<feature type="transmembrane region" description="Helical" evidence="2">
    <location>
        <begin position="220"/>
        <end position="236"/>
    </location>
</feature>
<dbReference type="GO" id="GO:0043565">
    <property type="term" value="F:sequence-specific DNA binding"/>
    <property type="evidence" value="ECO:0007669"/>
    <property type="project" value="InterPro"/>
</dbReference>
<keyword evidence="1 4" id="KW-0238">DNA-binding</keyword>
<dbReference type="EMBL" id="AOHC02000047">
    <property type="protein sequence ID" value="EMY76532.1"/>
    <property type="molecule type" value="Genomic_DNA"/>
</dbReference>
<dbReference type="Pfam" id="PF12833">
    <property type="entry name" value="HTH_18"/>
    <property type="match status" value="1"/>
</dbReference>
<feature type="domain" description="HTH araC/xylS-type" evidence="3">
    <location>
        <begin position="266"/>
        <end position="349"/>
    </location>
</feature>
<dbReference type="InterPro" id="IPR018060">
    <property type="entry name" value="HTH_AraC"/>
</dbReference>
<feature type="transmembrane region" description="Helical" evidence="2">
    <location>
        <begin position="106"/>
        <end position="124"/>
    </location>
</feature>
<dbReference type="PANTHER" id="PTHR43280">
    <property type="entry name" value="ARAC-FAMILY TRANSCRIPTIONAL REGULATOR"/>
    <property type="match status" value="1"/>
</dbReference>
<reference evidence="4" key="1">
    <citation type="submission" date="2013-03" db="EMBL/GenBank/DDBJ databases">
        <authorList>
            <person name="Harkins D.M."/>
            <person name="Durkin A.S."/>
            <person name="Brinkac L.M."/>
            <person name="Haft D.H."/>
            <person name="Selengut J.D."/>
            <person name="Sanka R."/>
            <person name="DePew J."/>
            <person name="Purushe J."/>
            <person name="Hartskeerl R.A."/>
            <person name="Ahmed A."/>
            <person name="van der Linden H."/>
            <person name="Goris M.G.A."/>
            <person name="Vinetz J.M."/>
            <person name="Sutton G.G."/>
            <person name="Nierman W.C."/>
            <person name="Fouts D.E."/>
        </authorList>
    </citation>
    <scope>NUCLEOTIDE SEQUENCE [LARGE SCALE GENOMIC DNA]</scope>
    <source>
        <strain evidence="4">ICFT</strain>
    </source>
</reference>
<feature type="transmembrane region" description="Helical" evidence="2">
    <location>
        <begin position="47"/>
        <end position="66"/>
    </location>
</feature>
<protein>
    <submittedName>
        <fullName evidence="4">DNA-binding helix-turn-helix protein</fullName>
    </submittedName>
</protein>
<proteinExistence type="predicted"/>
<dbReference type="GO" id="GO:0003700">
    <property type="term" value="F:DNA-binding transcription factor activity"/>
    <property type="evidence" value="ECO:0007669"/>
    <property type="project" value="InterPro"/>
</dbReference>
<keyword evidence="2" id="KW-1133">Transmembrane helix</keyword>
<evidence type="ECO:0000256" key="1">
    <source>
        <dbReference type="ARBA" id="ARBA00023125"/>
    </source>
</evidence>
<feature type="transmembrane region" description="Helical" evidence="2">
    <location>
        <begin position="78"/>
        <end position="94"/>
    </location>
</feature>
<sequence length="349" mass="39853">MEPVFRENFLTRFDWSSFVIAGGLMQCVLLSFFFFRSSRCGRNSSSLRWAFALLSILLSLGLAFQTGFVLEFPHLSRIGHPLGALAAPLFSIALQKYFGYPKERKIWVFVFFSVPVGIYLFSLPHYAMSWDEKWNYVLEDRHSPYAECVAIGAITLLFNLSVFSRVYYRLGILREEFSSATFRELIVFRRFVAICVLLLAVSVLVFMLGPGLRSETMSNAALAVWVIVFAWFRVYSENVNEPSDEKEGTKYKKAYLSDEAVKEHGNRIFQMMNKQKTYLDSEFDLCILAKTLGISVYAASQIIGRHFGKGFLELCREFKIAEAEKLLKETGLPILRIGLDAGFNSKTSF</sequence>
<evidence type="ECO:0000259" key="3">
    <source>
        <dbReference type="PROSITE" id="PS01124"/>
    </source>
</evidence>
<organism evidence="4 5">
    <name type="scientific">Leptospira weilii serovar Ranarum str. ICFT</name>
    <dbReference type="NCBI Taxonomy" id="1218598"/>
    <lineage>
        <taxon>Bacteria</taxon>
        <taxon>Pseudomonadati</taxon>
        <taxon>Spirochaetota</taxon>
        <taxon>Spirochaetia</taxon>
        <taxon>Leptospirales</taxon>
        <taxon>Leptospiraceae</taxon>
        <taxon>Leptospira</taxon>
    </lineage>
</organism>
<name>N1WGT4_9LEPT</name>
<dbReference type="STRING" id="1218598.LEP1GSC060_0414"/>
<feature type="transmembrane region" description="Helical" evidence="2">
    <location>
        <begin position="144"/>
        <end position="167"/>
    </location>
</feature>
<comment type="caution">
    <text evidence="4">The sequence shown here is derived from an EMBL/GenBank/DDBJ whole genome shotgun (WGS) entry which is preliminary data.</text>
</comment>
<dbReference type="Gene3D" id="1.10.10.60">
    <property type="entry name" value="Homeodomain-like"/>
    <property type="match status" value="1"/>
</dbReference>
<gene>
    <name evidence="4" type="ORF">LEP1GSC060_0414</name>
</gene>
<feature type="transmembrane region" description="Helical" evidence="2">
    <location>
        <begin position="15"/>
        <end position="35"/>
    </location>
</feature>
<dbReference type="PROSITE" id="PS01124">
    <property type="entry name" value="HTH_ARAC_FAMILY_2"/>
    <property type="match status" value="1"/>
</dbReference>
<dbReference type="AlphaFoldDB" id="N1WGT4"/>
<accession>N1WGT4</accession>
<keyword evidence="5" id="KW-1185">Reference proteome</keyword>